<name>A0A8S4S5Q1_9NEOP</name>
<evidence type="ECO:0000313" key="1">
    <source>
        <dbReference type="EMBL" id="CAH2253957.1"/>
    </source>
</evidence>
<dbReference type="OrthoDB" id="6517071at2759"/>
<sequence length="105" mass="11197">MSQAGESGIVVLRADALAADSDSEAEDARPPSPLSVRFVNDNVLINGRSSLAPRLAPKDRAARAGRSRAHTEAVAYNVHLVSDVFALLPRRLLRLAGHARAEAFV</sequence>
<gene>
    <name evidence="1" type="primary">jg9935</name>
    <name evidence="1" type="ORF">PAEG_LOCUS22587</name>
</gene>
<organism evidence="1 2">
    <name type="scientific">Pararge aegeria aegeria</name>
    <dbReference type="NCBI Taxonomy" id="348720"/>
    <lineage>
        <taxon>Eukaryota</taxon>
        <taxon>Metazoa</taxon>
        <taxon>Ecdysozoa</taxon>
        <taxon>Arthropoda</taxon>
        <taxon>Hexapoda</taxon>
        <taxon>Insecta</taxon>
        <taxon>Pterygota</taxon>
        <taxon>Neoptera</taxon>
        <taxon>Endopterygota</taxon>
        <taxon>Lepidoptera</taxon>
        <taxon>Glossata</taxon>
        <taxon>Ditrysia</taxon>
        <taxon>Papilionoidea</taxon>
        <taxon>Nymphalidae</taxon>
        <taxon>Satyrinae</taxon>
        <taxon>Satyrini</taxon>
        <taxon>Parargina</taxon>
        <taxon>Pararge</taxon>
    </lineage>
</organism>
<reference evidence="1" key="1">
    <citation type="submission" date="2022-03" db="EMBL/GenBank/DDBJ databases">
        <authorList>
            <person name="Lindestad O."/>
        </authorList>
    </citation>
    <scope>NUCLEOTIDE SEQUENCE</scope>
</reference>
<proteinExistence type="predicted"/>
<accession>A0A8S4S5Q1</accession>
<protein>
    <submittedName>
        <fullName evidence="1">Jg9935 protein</fullName>
    </submittedName>
</protein>
<comment type="caution">
    <text evidence="1">The sequence shown here is derived from an EMBL/GenBank/DDBJ whole genome shotgun (WGS) entry which is preliminary data.</text>
</comment>
<dbReference type="EMBL" id="CAKXAJ010026069">
    <property type="protein sequence ID" value="CAH2253957.1"/>
    <property type="molecule type" value="Genomic_DNA"/>
</dbReference>
<evidence type="ECO:0000313" key="2">
    <source>
        <dbReference type="Proteomes" id="UP000838756"/>
    </source>
</evidence>
<dbReference type="AlphaFoldDB" id="A0A8S4S5Q1"/>
<dbReference type="Proteomes" id="UP000838756">
    <property type="component" value="Unassembled WGS sequence"/>
</dbReference>
<keyword evidence="2" id="KW-1185">Reference proteome</keyword>